<evidence type="ECO:0000256" key="1">
    <source>
        <dbReference type="SAM" id="MobiDB-lite"/>
    </source>
</evidence>
<dbReference type="Proteomes" id="UP000278440">
    <property type="component" value="Unassembled WGS sequence"/>
</dbReference>
<dbReference type="AlphaFoldDB" id="A0A495Y046"/>
<proteinExistence type="predicted"/>
<accession>A0A495Y046</accession>
<dbReference type="InterPro" id="IPR045970">
    <property type="entry name" value="DUF5926"/>
</dbReference>
<protein>
    <recommendedName>
        <fullName evidence="2">DUF5926 domain-containing protein</fullName>
    </recommendedName>
</protein>
<evidence type="ECO:0000313" key="4">
    <source>
        <dbReference type="Proteomes" id="UP000278440"/>
    </source>
</evidence>
<dbReference type="OrthoDB" id="5512013at2"/>
<comment type="caution">
    <text evidence="3">The sequence shown here is derived from an EMBL/GenBank/DDBJ whole genome shotgun (WGS) entry which is preliminary data.</text>
</comment>
<reference evidence="3 4" key="1">
    <citation type="submission" date="2018-10" db="EMBL/GenBank/DDBJ databases">
        <title>Sequencing the genomes of 1000 actinobacteria strains.</title>
        <authorList>
            <person name="Klenk H.-P."/>
        </authorList>
    </citation>
    <scope>NUCLEOTIDE SEQUENCE [LARGE SCALE GENOMIC DNA]</scope>
    <source>
        <strain evidence="3 4">DSM 44267</strain>
    </source>
</reference>
<dbReference type="EMBL" id="RBXT01000001">
    <property type="protein sequence ID" value="RKT79917.1"/>
    <property type="molecule type" value="Genomic_DNA"/>
</dbReference>
<evidence type="ECO:0000259" key="2">
    <source>
        <dbReference type="Pfam" id="PF19348"/>
    </source>
</evidence>
<feature type="domain" description="DUF5926" evidence="2">
    <location>
        <begin position="30"/>
        <end position="297"/>
    </location>
</feature>
<feature type="compositionally biased region" description="Low complexity" evidence="1">
    <location>
        <begin position="14"/>
        <end position="26"/>
    </location>
</feature>
<feature type="region of interest" description="Disordered" evidence="1">
    <location>
        <begin position="1"/>
        <end position="26"/>
    </location>
</feature>
<organism evidence="3 4">
    <name type="scientific">Terracoccus luteus</name>
    <dbReference type="NCBI Taxonomy" id="53356"/>
    <lineage>
        <taxon>Bacteria</taxon>
        <taxon>Bacillati</taxon>
        <taxon>Actinomycetota</taxon>
        <taxon>Actinomycetes</taxon>
        <taxon>Micrococcales</taxon>
        <taxon>Intrasporangiaceae</taxon>
        <taxon>Terracoccus</taxon>
    </lineage>
</organism>
<sequence length="297" mass="31559">MGKASRRSRDRSARTTGSDRAAPAPFVARPFEGLPGETDWVAMREIVPSATARVRFADGRAPEGAPDEVTVATVLPLAWPGLHRDTGEVLVGIQSGNASGDTSRDIAAALLLAVEAQPGSPVESLPVSTADTPRLQDLLDLDAPLEIEVHEGFDFWVADSELDADGKESLERANDSAIPTVKLTSAPSAYWCRIGDRAYVRWVLPHAEDTSTNALARLHAAGDSRLGDGGRLLGCFRSSGLLIPVWEVDVDAEPTSFEDAVGEMRTRIEAAAASSEPLTAAERGAKAGLTNRQVTLR</sequence>
<name>A0A495Y046_9MICO</name>
<evidence type="ECO:0000313" key="3">
    <source>
        <dbReference type="EMBL" id="RKT79917.1"/>
    </source>
</evidence>
<dbReference type="Pfam" id="PF19348">
    <property type="entry name" value="DUF5926"/>
    <property type="match status" value="1"/>
</dbReference>
<keyword evidence="4" id="KW-1185">Reference proteome</keyword>
<dbReference type="RefSeq" id="WP_121034725.1">
    <property type="nucleotide sequence ID" value="NZ_RBXT01000001.1"/>
</dbReference>
<gene>
    <name evidence="3" type="ORF">DFJ68_3395</name>
</gene>